<dbReference type="RefSeq" id="WP_162378470.1">
    <property type="nucleotide sequence ID" value="NZ_JBHTKN010000017.1"/>
</dbReference>
<comment type="caution">
    <text evidence="3">The sequence shown here is derived from an EMBL/GenBank/DDBJ whole genome shotgun (WGS) entry which is preliminary data.</text>
</comment>
<evidence type="ECO:0000256" key="1">
    <source>
        <dbReference type="SAM" id="Phobius"/>
    </source>
</evidence>
<reference evidence="4" key="1">
    <citation type="journal article" date="2019" name="Int. J. Syst. Evol. Microbiol.">
        <title>The Global Catalogue of Microorganisms (GCM) 10K type strain sequencing project: providing services to taxonomists for standard genome sequencing and annotation.</title>
        <authorList>
            <consortium name="The Broad Institute Genomics Platform"/>
            <consortium name="The Broad Institute Genome Sequencing Center for Infectious Disease"/>
            <person name="Wu L."/>
            <person name="Ma J."/>
        </authorList>
    </citation>
    <scope>NUCLEOTIDE SEQUENCE [LARGE SCALE GENOMIC DNA]</scope>
    <source>
        <strain evidence="4">CCUG 55854</strain>
    </source>
</reference>
<keyword evidence="1" id="KW-0472">Membrane</keyword>
<gene>
    <name evidence="3" type="ORF">ACFQ2N_16645</name>
</gene>
<proteinExistence type="predicted"/>
<evidence type="ECO:0000259" key="2">
    <source>
        <dbReference type="Pfam" id="PF14258"/>
    </source>
</evidence>
<sequence length="385" mass="42612">MTPRAQRWLQGTVLALVGAAAVVAAVAWFLHTHERVEEQEPEPASGEVLWNPLYALRQSLVADGQRAVSRQRLQPGMFAGAPGDTVLLDIDPARMRGDEVDALLDWVDRGGHLLVRTPPPGPGDGDEDDAAAASAVPPLLHRLGVEALAAPQCVHLQVEAGDPHVELCEGRRLRLGDVRPRLAWGDAEAGHAFVRIDHGRGTVDLLADFDFLQNPQLDEATHQALARQLLAPNYGRGTVHLVHATYLPSLWWRLARHGWPLWLPLALLLAGALWRRAQRFGPWLPSPAGARRSLREHVRASGALLHRLGQAPLLYEAVREAFLARLRRRDPATAALAGEARVQALAERMQLPHYLVRDALSRNGVQDRQTYRARVRTLIQLRNRL</sequence>
<evidence type="ECO:0000313" key="3">
    <source>
        <dbReference type="EMBL" id="MFD1043983.1"/>
    </source>
</evidence>
<accession>A0ABW3M0F0</accession>
<keyword evidence="1" id="KW-0812">Transmembrane</keyword>
<protein>
    <submittedName>
        <fullName evidence="3">DUF4350 domain-containing protein</fullName>
    </submittedName>
</protein>
<feature type="transmembrane region" description="Helical" evidence="1">
    <location>
        <begin position="12"/>
        <end position="30"/>
    </location>
</feature>
<keyword evidence="4" id="KW-1185">Reference proteome</keyword>
<dbReference type="EMBL" id="JBHTKN010000017">
    <property type="protein sequence ID" value="MFD1043983.1"/>
    <property type="molecule type" value="Genomic_DNA"/>
</dbReference>
<organism evidence="3 4">
    <name type="scientific">Pseudoxanthomonas kaohsiungensis</name>
    <dbReference type="NCBI Taxonomy" id="283923"/>
    <lineage>
        <taxon>Bacteria</taxon>
        <taxon>Pseudomonadati</taxon>
        <taxon>Pseudomonadota</taxon>
        <taxon>Gammaproteobacteria</taxon>
        <taxon>Lysobacterales</taxon>
        <taxon>Lysobacteraceae</taxon>
        <taxon>Pseudoxanthomonas</taxon>
    </lineage>
</organism>
<feature type="domain" description="DUF4350" evidence="2">
    <location>
        <begin position="50"/>
        <end position="230"/>
    </location>
</feature>
<dbReference type="Pfam" id="PF14258">
    <property type="entry name" value="DUF4350"/>
    <property type="match status" value="1"/>
</dbReference>
<evidence type="ECO:0000313" key="4">
    <source>
        <dbReference type="Proteomes" id="UP001597033"/>
    </source>
</evidence>
<keyword evidence="1" id="KW-1133">Transmembrane helix</keyword>
<dbReference type="InterPro" id="IPR025646">
    <property type="entry name" value="DUF4350"/>
</dbReference>
<name>A0ABW3M0F0_9GAMM</name>
<dbReference type="Proteomes" id="UP001597033">
    <property type="component" value="Unassembled WGS sequence"/>
</dbReference>